<keyword evidence="4" id="KW-1185">Reference proteome</keyword>
<gene>
    <name evidence="3" type="ORF">CR513_61791</name>
</gene>
<dbReference type="InterPro" id="IPR056924">
    <property type="entry name" value="SH3_Tf2-1"/>
</dbReference>
<feature type="region of interest" description="Disordered" evidence="1">
    <location>
        <begin position="218"/>
        <end position="240"/>
    </location>
</feature>
<feature type="compositionally biased region" description="Basic and acidic residues" evidence="1">
    <location>
        <begin position="221"/>
        <end position="240"/>
    </location>
</feature>
<dbReference type="AlphaFoldDB" id="A0A371E223"/>
<evidence type="ECO:0000256" key="1">
    <source>
        <dbReference type="SAM" id="MobiDB-lite"/>
    </source>
</evidence>
<reference evidence="3" key="1">
    <citation type="submission" date="2018-05" db="EMBL/GenBank/DDBJ databases">
        <title>Draft genome of Mucuna pruriens seed.</title>
        <authorList>
            <person name="Nnadi N.E."/>
            <person name="Vos R."/>
            <person name="Hasami M.H."/>
            <person name="Devisetty U.K."/>
            <person name="Aguiy J.C."/>
        </authorList>
    </citation>
    <scope>NUCLEOTIDE SEQUENCE [LARGE SCALE GENOMIC DNA]</scope>
    <source>
        <strain evidence="3">JCA_2017</strain>
    </source>
</reference>
<dbReference type="Pfam" id="PF24626">
    <property type="entry name" value="SH3_Tf2-1"/>
    <property type="match status" value="1"/>
</dbReference>
<accession>A0A371E223</accession>
<feature type="non-terminal residue" evidence="3">
    <location>
        <position position="1"/>
    </location>
</feature>
<protein>
    <recommendedName>
        <fullName evidence="2">Tf2-1-like SH3-like domain-containing protein</fullName>
    </recommendedName>
</protein>
<sequence>MRNLHGLARFYKHFIKNYIILAILLNKIVNKNKGHAKWVELFKEVVRLHGLPKTIILDMDSKEPCGVSLALSYSYQLLDILKWMDKLRFNLLSPLDLLPFPNISSMLNCDELSKAQFVKDLHAKACSHIEKNVEQYANIVYKGKTQRVLKKLLSRRDGPFKVLTKISGSAYILDMPQTYEGNHNFHVTDLSPCDISTQEPNLRTNSFQERKLDEILTTTSIKERGQGDHGDQNTSRAHDK</sequence>
<comment type="caution">
    <text evidence="3">The sequence shown here is derived from an EMBL/GenBank/DDBJ whole genome shotgun (WGS) entry which is preliminary data.</text>
</comment>
<name>A0A371E223_MUCPR</name>
<dbReference type="OrthoDB" id="1935586at2759"/>
<proteinExistence type="predicted"/>
<dbReference type="EMBL" id="QJKJ01017120">
    <property type="protein sequence ID" value="RDX60100.1"/>
    <property type="molecule type" value="Genomic_DNA"/>
</dbReference>
<organism evidence="3 4">
    <name type="scientific">Mucuna pruriens</name>
    <name type="common">Velvet bean</name>
    <name type="synonym">Dolichos pruriens</name>
    <dbReference type="NCBI Taxonomy" id="157652"/>
    <lineage>
        <taxon>Eukaryota</taxon>
        <taxon>Viridiplantae</taxon>
        <taxon>Streptophyta</taxon>
        <taxon>Embryophyta</taxon>
        <taxon>Tracheophyta</taxon>
        <taxon>Spermatophyta</taxon>
        <taxon>Magnoliopsida</taxon>
        <taxon>eudicotyledons</taxon>
        <taxon>Gunneridae</taxon>
        <taxon>Pentapetalae</taxon>
        <taxon>rosids</taxon>
        <taxon>fabids</taxon>
        <taxon>Fabales</taxon>
        <taxon>Fabaceae</taxon>
        <taxon>Papilionoideae</taxon>
        <taxon>50 kb inversion clade</taxon>
        <taxon>NPAAA clade</taxon>
        <taxon>indigoferoid/millettioid clade</taxon>
        <taxon>Phaseoleae</taxon>
        <taxon>Mucuna</taxon>
    </lineage>
</organism>
<feature type="non-terminal residue" evidence="3">
    <location>
        <position position="240"/>
    </location>
</feature>
<dbReference type="Proteomes" id="UP000257109">
    <property type="component" value="Unassembled WGS sequence"/>
</dbReference>
<evidence type="ECO:0000313" key="3">
    <source>
        <dbReference type="EMBL" id="RDX60100.1"/>
    </source>
</evidence>
<evidence type="ECO:0000313" key="4">
    <source>
        <dbReference type="Proteomes" id="UP000257109"/>
    </source>
</evidence>
<feature type="domain" description="Tf2-1-like SH3-like" evidence="2">
    <location>
        <begin position="147"/>
        <end position="193"/>
    </location>
</feature>
<evidence type="ECO:0000259" key="2">
    <source>
        <dbReference type="Pfam" id="PF24626"/>
    </source>
</evidence>